<gene>
    <name evidence="3" type="ORF">STAS_17310</name>
</gene>
<comment type="caution">
    <text evidence="3">The sequence shown here is derived from an EMBL/GenBank/DDBJ whole genome shotgun (WGS) entry which is preliminary data.</text>
</comment>
<sequence>MDRSVLGLDDGVVIILSLKLTPSHNLHHHIHKIPRLFLIIIIIIIIIFLLPMLRKPSPDQSLQLPRIFPHPLLVPPNIHPPQIRQGIRHHKHPRQLKQTPHHLPAPPNLLPTTINSCGQPLPSHQPQHHVQCQLPNPLLHVHQNPSRPILPLFPPSEQLVNRQSRLGRAHVSLHLDLPSREELGRDEPSHLDPVGAVGGESEGGEAAAEVAGGPEDGAGGYGGIAGGEEVFGEVPAADD</sequence>
<evidence type="ECO:0000256" key="1">
    <source>
        <dbReference type="SAM" id="MobiDB-lite"/>
    </source>
</evidence>
<evidence type="ECO:0000256" key="2">
    <source>
        <dbReference type="SAM" id="Phobius"/>
    </source>
</evidence>
<feature type="region of interest" description="Disordered" evidence="1">
    <location>
        <begin position="179"/>
        <end position="239"/>
    </location>
</feature>
<evidence type="ECO:0000313" key="4">
    <source>
        <dbReference type="Proteomes" id="UP000325081"/>
    </source>
</evidence>
<dbReference type="AlphaFoldDB" id="A0A5A7Q5Y3"/>
<reference evidence="4" key="1">
    <citation type="journal article" date="2019" name="Curr. Biol.">
        <title>Genome Sequence of Striga asiatica Provides Insight into the Evolution of Plant Parasitism.</title>
        <authorList>
            <person name="Yoshida S."/>
            <person name="Kim S."/>
            <person name="Wafula E.K."/>
            <person name="Tanskanen J."/>
            <person name="Kim Y.M."/>
            <person name="Honaas L."/>
            <person name="Yang Z."/>
            <person name="Spallek T."/>
            <person name="Conn C.E."/>
            <person name="Ichihashi Y."/>
            <person name="Cheong K."/>
            <person name="Cui S."/>
            <person name="Der J.P."/>
            <person name="Gundlach H."/>
            <person name="Jiao Y."/>
            <person name="Hori C."/>
            <person name="Ishida J.K."/>
            <person name="Kasahara H."/>
            <person name="Kiba T."/>
            <person name="Kim M.S."/>
            <person name="Koo N."/>
            <person name="Laohavisit A."/>
            <person name="Lee Y.H."/>
            <person name="Lumba S."/>
            <person name="McCourt P."/>
            <person name="Mortimer J.C."/>
            <person name="Mutuku J.M."/>
            <person name="Nomura T."/>
            <person name="Sasaki-Sekimoto Y."/>
            <person name="Seto Y."/>
            <person name="Wang Y."/>
            <person name="Wakatake T."/>
            <person name="Sakakibara H."/>
            <person name="Demura T."/>
            <person name="Yamaguchi S."/>
            <person name="Yoneyama K."/>
            <person name="Manabe R.I."/>
            <person name="Nelson D.C."/>
            <person name="Schulman A.H."/>
            <person name="Timko M.P."/>
            <person name="dePamphilis C.W."/>
            <person name="Choi D."/>
            <person name="Shirasu K."/>
        </authorList>
    </citation>
    <scope>NUCLEOTIDE SEQUENCE [LARGE SCALE GENOMIC DNA]</scope>
    <source>
        <strain evidence="4">cv. UVA1</strain>
    </source>
</reference>
<feature type="compositionally biased region" description="Gly residues" evidence="1">
    <location>
        <begin position="214"/>
        <end position="226"/>
    </location>
</feature>
<dbReference type="Proteomes" id="UP000325081">
    <property type="component" value="Unassembled WGS sequence"/>
</dbReference>
<dbReference type="EMBL" id="BKCP01005949">
    <property type="protein sequence ID" value="GER40630.1"/>
    <property type="molecule type" value="Genomic_DNA"/>
</dbReference>
<proteinExistence type="predicted"/>
<organism evidence="3 4">
    <name type="scientific">Striga asiatica</name>
    <name type="common">Asiatic witchweed</name>
    <name type="synonym">Buchnera asiatica</name>
    <dbReference type="NCBI Taxonomy" id="4170"/>
    <lineage>
        <taxon>Eukaryota</taxon>
        <taxon>Viridiplantae</taxon>
        <taxon>Streptophyta</taxon>
        <taxon>Embryophyta</taxon>
        <taxon>Tracheophyta</taxon>
        <taxon>Spermatophyta</taxon>
        <taxon>Magnoliopsida</taxon>
        <taxon>eudicotyledons</taxon>
        <taxon>Gunneridae</taxon>
        <taxon>Pentapetalae</taxon>
        <taxon>asterids</taxon>
        <taxon>lamiids</taxon>
        <taxon>Lamiales</taxon>
        <taxon>Orobanchaceae</taxon>
        <taxon>Buchnereae</taxon>
        <taxon>Striga</taxon>
    </lineage>
</organism>
<protein>
    <submittedName>
        <fullName evidence="3">DNA binding</fullName>
    </submittedName>
</protein>
<accession>A0A5A7Q5Y3</accession>
<keyword evidence="4" id="KW-1185">Reference proteome</keyword>
<feature type="transmembrane region" description="Helical" evidence="2">
    <location>
        <begin position="36"/>
        <end position="53"/>
    </location>
</feature>
<feature type="compositionally biased region" description="Low complexity" evidence="1">
    <location>
        <begin position="204"/>
        <end position="213"/>
    </location>
</feature>
<feature type="compositionally biased region" description="Basic and acidic residues" evidence="1">
    <location>
        <begin position="179"/>
        <end position="190"/>
    </location>
</feature>
<keyword evidence="2" id="KW-0812">Transmembrane</keyword>
<evidence type="ECO:0000313" key="3">
    <source>
        <dbReference type="EMBL" id="GER40630.1"/>
    </source>
</evidence>
<keyword evidence="2" id="KW-0472">Membrane</keyword>
<name>A0A5A7Q5Y3_STRAF</name>
<keyword evidence="2" id="KW-1133">Transmembrane helix</keyword>